<dbReference type="Gene3D" id="2.60.120.260">
    <property type="entry name" value="Galactose-binding domain-like"/>
    <property type="match status" value="1"/>
</dbReference>
<dbReference type="AlphaFoldDB" id="A0A139JRY6"/>
<evidence type="ECO:0000313" key="3">
    <source>
        <dbReference type="Proteomes" id="UP000500882"/>
    </source>
</evidence>
<dbReference type="Pfam" id="PF00754">
    <property type="entry name" value="F5_F8_type_C"/>
    <property type="match status" value="1"/>
</dbReference>
<reference evidence="2 3" key="1">
    <citation type="submission" date="2020-02" db="EMBL/GenBank/DDBJ databases">
        <title>Whole-genome sequencing and comparative analysis of the genomes of Bacteroides thetaiotaomicron and Escherichia coli isolated from a healthy resident in Vietnam.</title>
        <authorList>
            <person name="Mohsin M."/>
            <person name="Tanaka K."/>
            <person name="Kawahara R."/>
            <person name="Kondo S."/>
            <person name="Noguchi H."/>
            <person name="Motooka D."/>
            <person name="Nakamura S."/>
            <person name="Khong D.T."/>
            <person name="Nguyen T.N."/>
            <person name="Tran H.T."/>
            <person name="Yamamoto Y."/>
        </authorList>
    </citation>
    <scope>NUCLEOTIDE SEQUENCE [LARGE SCALE GENOMIC DNA]</scope>
    <source>
        <strain evidence="2 3">F9-2</strain>
    </source>
</reference>
<organism evidence="2 3">
    <name type="scientific">Bacteroides thetaiotaomicron</name>
    <dbReference type="NCBI Taxonomy" id="818"/>
    <lineage>
        <taxon>Bacteria</taxon>
        <taxon>Pseudomonadati</taxon>
        <taxon>Bacteroidota</taxon>
        <taxon>Bacteroidia</taxon>
        <taxon>Bacteroidales</taxon>
        <taxon>Bacteroidaceae</taxon>
        <taxon>Bacteroides</taxon>
    </lineage>
</organism>
<dbReference type="SUPFAM" id="SSF49785">
    <property type="entry name" value="Galactose-binding domain-like"/>
    <property type="match status" value="1"/>
</dbReference>
<protein>
    <submittedName>
        <fullName evidence="2">Chitobiase</fullName>
    </submittedName>
</protein>
<dbReference type="InterPro" id="IPR003961">
    <property type="entry name" value="FN3_dom"/>
</dbReference>
<dbReference type="InterPro" id="IPR024361">
    <property type="entry name" value="BACON"/>
</dbReference>
<dbReference type="InterPro" id="IPR008979">
    <property type="entry name" value="Galactose-bd-like_sf"/>
</dbReference>
<dbReference type="InterPro" id="IPR000421">
    <property type="entry name" value="FA58C"/>
</dbReference>
<dbReference type="Gene3D" id="2.60.40.10">
    <property type="entry name" value="Immunoglobulins"/>
    <property type="match status" value="2"/>
</dbReference>
<dbReference type="EMBL" id="AP022660">
    <property type="protein sequence ID" value="BCA48838.1"/>
    <property type="molecule type" value="Genomic_DNA"/>
</dbReference>
<sequence>MSMKKNILIIGLASIFGIASGLISCSPDYETEFKVETLVVPDKSQAPITFPLLGGEHEIEVQTNVPLDRWSAQSNAEWCKVVQHEGKVVVSASANNIYKQRRAEITVAYGHQSYSITVSQFGKEPAILIGDKLQQEGYVEIIDAERETLTIPVATNLNLDNIIIPDTCNWIRLAEQPATFDAKTRAAEDVNKQELKFTLDKSTETDVRYCTIILQSSQNYSYTASFLIKQQPRGYIVEIDEDKKIYEVKAMGETITIPFKVNSPAGEVSYTYEVEESAQSWITPVSLPASRALRDVSESFIIKANTEVENQPREGKITFKSTNSTDKVPSQFVVTVKQAGFIATPPLNVINATATPGAGSIQLQWEIPEDVDFNKIKITYYDKVTKENKEILINDYKTTSYIIDDTYQCAGEYSFTINTYGPTGMETDSPVTITGISGEASEMERVTLTIDMLSDNANHVGDGGGLPALIDGKVNTYYHTKWNAPVTTEAHYVQIKLNKPLKDLCFEYDARQSRVNNGGDVKAATIYGSMNGEFFESMGNEEFNLPTTNGGHATAKNNVSGKQAYNYIRFTPTARRDKDPLDYTVAGSAWWNMSEIYLYRIRHDEAWAREQLGI</sequence>
<dbReference type="PROSITE" id="PS50853">
    <property type="entry name" value="FN3"/>
    <property type="match status" value="1"/>
</dbReference>
<gene>
    <name evidence="2" type="ORF">BatF92_07800</name>
</gene>
<dbReference type="Pfam" id="PF13004">
    <property type="entry name" value="BACON"/>
    <property type="match status" value="2"/>
</dbReference>
<dbReference type="CDD" id="cd14948">
    <property type="entry name" value="BACON"/>
    <property type="match status" value="1"/>
</dbReference>
<evidence type="ECO:0000259" key="1">
    <source>
        <dbReference type="PROSITE" id="PS50853"/>
    </source>
</evidence>
<dbReference type="RefSeq" id="WP_008759967.1">
    <property type="nucleotide sequence ID" value="NZ_AP022660.1"/>
</dbReference>
<dbReference type="Proteomes" id="UP000500882">
    <property type="component" value="Chromosome"/>
</dbReference>
<proteinExistence type="predicted"/>
<name>A0A139JRY6_BACT4</name>
<dbReference type="PROSITE" id="PS51257">
    <property type="entry name" value="PROKAR_LIPOPROTEIN"/>
    <property type="match status" value="1"/>
</dbReference>
<accession>A0A139JRY6</accession>
<feature type="domain" description="Fibronectin type-III" evidence="1">
    <location>
        <begin position="345"/>
        <end position="440"/>
    </location>
</feature>
<dbReference type="InterPro" id="IPR013783">
    <property type="entry name" value="Ig-like_fold"/>
</dbReference>
<evidence type="ECO:0000313" key="2">
    <source>
        <dbReference type="EMBL" id="BCA48838.1"/>
    </source>
</evidence>